<dbReference type="InterPro" id="IPR012337">
    <property type="entry name" value="RNaseH-like_sf"/>
</dbReference>
<dbReference type="Proteomes" id="UP001303046">
    <property type="component" value="Unassembled WGS sequence"/>
</dbReference>
<name>A0ABR1BMB3_NECAM</name>
<accession>A0ABR1BMB3</accession>
<evidence type="ECO:0000313" key="2">
    <source>
        <dbReference type="EMBL" id="KAK6726432.1"/>
    </source>
</evidence>
<dbReference type="InterPro" id="IPR001584">
    <property type="entry name" value="Integrase_cat-core"/>
</dbReference>
<dbReference type="PROSITE" id="PS50994">
    <property type="entry name" value="INTEGRASE"/>
    <property type="match status" value="1"/>
</dbReference>
<evidence type="ECO:0000259" key="1">
    <source>
        <dbReference type="PROSITE" id="PS50994"/>
    </source>
</evidence>
<reference evidence="2 3" key="1">
    <citation type="submission" date="2023-08" db="EMBL/GenBank/DDBJ databases">
        <title>A Necator americanus chromosomal reference genome.</title>
        <authorList>
            <person name="Ilik V."/>
            <person name="Petrzelkova K.J."/>
            <person name="Pardy F."/>
            <person name="Fuh T."/>
            <person name="Niatou-Singa F.S."/>
            <person name="Gouil Q."/>
            <person name="Baker L."/>
            <person name="Ritchie M.E."/>
            <person name="Jex A.R."/>
            <person name="Gazzola D."/>
            <person name="Li H."/>
            <person name="Toshio Fujiwara R."/>
            <person name="Zhan B."/>
            <person name="Aroian R.V."/>
            <person name="Pafco B."/>
            <person name="Schwarz E.M."/>
        </authorList>
    </citation>
    <scope>NUCLEOTIDE SEQUENCE [LARGE SCALE GENOMIC DNA]</scope>
    <source>
        <strain evidence="2 3">Aroian</strain>
        <tissue evidence="2">Whole animal</tissue>
    </source>
</reference>
<evidence type="ECO:0000313" key="3">
    <source>
        <dbReference type="Proteomes" id="UP001303046"/>
    </source>
</evidence>
<sequence>MDSEIEKLVKTCPRCASVAKDPIKAKLHSWPKPHSPWTRDHADFVGPMEGRYYLLIVDAYSMWLEIRRSSRGNGTQFTSSQFTSFCRSRGTLHIRTPPFHSRSNGQAERFVDIFKRGFAMLKGEEPTVDALQTFLMAYRSTSCPSAPDQRSRAEAFLGRQLRTELDLMLPSRDRTNGARDLKMGSQFNRRNGARRRNFEINDAIFAKDYRSQRPTYTPGFITRRVGNTTYTVCCGNEVWTRHVS</sequence>
<protein>
    <recommendedName>
        <fullName evidence="1">Integrase catalytic domain-containing protein</fullName>
    </recommendedName>
</protein>
<dbReference type="PANTHER" id="PTHR37984">
    <property type="entry name" value="PROTEIN CBG26694"/>
    <property type="match status" value="1"/>
</dbReference>
<dbReference type="PANTHER" id="PTHR37984:SF5">
    <property type="entry name" value="PROTEIN NYNRIN-LIKE"/>
    <property type="match status" value="1"/>
</dbReference>
<comment type="caution">
    <text evidence="2">The sequence shown here is derived from an EMBL/GenBank/DDBJ whole genome shotgun (WGS) entry which is preliminary data.</text>
</comment>
<dbReference type="EMBL" id="JAVFWL010000001">
    <property type="protein sequence ID" value="KAK6726432.1"/>
    <property type="molecule type" value="Genomic_DNA"/>
</dbReference>
<keyword evidence="3" id="KW-1185">Reference proteome</keyword>
<dbReference type="InterPro" id="IPR036397">
    <property type="entry name" value="RNaseH_sf"/>
</dbReference>
<dbReference type="InterPro" id="IPR050951">
    <property type="entry name" value="Retrovirus_Pol_polyprotein"/>
</dbReference>
<proteinExistence type="predicted"/>
<dbReference type="Gene3D" id="3.30.420.10">
    <property type="entry name" value="Ribonuclease H-like superfamily/Ribonuclease H"/>
    <property type="match status" value="1"/>
</dbReference>
<gene>
    <name evidence="2" type="primary">Necator_chrI.g755</name>
    <name evidence="2" type="ORF">RB195_004633</name>
</gene>
<dbReference type="SUPFAM" id="SSF53098">
    <property type="entry name" value="Ribonuclease H-like"/>
    <property type="match status" value="1"/>
</dbReference>
<organism evidence="2 3">
    <name type="scientific">Necator americanus</name>
    <name type="common">Human hookworm</name>
    <dbReference type="NCBI Taxonomy" id="51031"/>
    <lineage>
        <taxon>Eukaryota</taxon>
        <taxon>Metazoa</taxon>
        <taxon>Ecdysozoa</taxon>
        <taxon>Nematoda</taxon>
        <taxon>Chromadorea</taxon>
        <taxon>Rhabditida</taxon>
        <taxon>Rhabditina</taxon>
        <taxon>Rhabditomorpha</taxon>
        <taxon>Strongyloidea</taxon>
        <taxon>Ancylostomatidae</taxon>
        <taxon>Bunostominae</taxon>
        <taxon>Necator</taxon>
    </lineage>
</organism>
<feature type="domain" description="Integrase catalytic" evidence="1">
    <location>
        <begin position="73"/>
        <end position="178"/>
    </location>
</feature>